<feature type="transmembrane region" description="Helical" evidence="1">
    <location>
        <begin position="57"/>
        <end position="82"/>
    </location>
</feature>
<sequence length="142" mass="15193">MPTAADYLSQAAKWGKFLAIVGFVIVGLMVLVGLFAGASMGALMNGGMGNTAGVGSIIGGGFFTVIYLLFALLYFLPIFYLYRFSSKAQLALNEQSEAAINEAFKNLKSLLKFMGILTIVFLAFYGLALLFMVLGMGIGKMM</sequence>
<dbReference type="EMBL" id="FPCA01000002">
    <property type="protein sequence ID" value="SFU69302.1"/>
    <property type="molecule type" value="Genomic_DNA"/>
</dbReference>
<reference evidence="3" key="1">
    <citation type="submission" date="2016-10" db="EMBL/GenBank/DDBJ databases">
        <authorList>
            <person name="Varghese N."/>
        </authorList>
    </citation>
    <scope>NUCLEOTIDE SEQUENCE [LARGE SCALE GENOMIC DNA]</scope>
    <source>
        <strain evidence="3">DSM 18820</strain>
    </source>
</reference>
<gene>
    <name evidence="2" type="ORF">SAMN04487941_2013</name>
</gene>
<name>A0A1I7I8L2_9BACT</name>
<dbReference type="AlphaFoldDB" id="A0A1I7I8L2"/>
<evidence type="ECO:0000256" key="1">
    <source>
        <dbReference type="SAM" id="Phobius"/>
    </source>
</evidence>
<evidence type="ECO:0000313" key="3">
    <source>
        <dbReference type="Proteomes" id="UP000182491"/>
    </source>
</evidence>
<dbReference type="STRING" id="388950.GCA_001611675_01529"/>
<evidence type="ECO:0000313" key="2">
    <source>
        <dbReference type="EMBL" id="SFU69302.1"/>
    </source>
</evidence>
<keyword evidence="1" id="KW-1133">Transmembrane helix</keyword>
<dbReference type="RefSeq" id="WP_068837593.1">
    <property type="nucleotide sequence ID" value="NZ_BMXC01000002.1"/>
</dbReference>
<keyword evidence="1" id="KW-0472">Membrane</keyword>
<keyword evidence="3" id="KW-1185">Reference proteome</keyword>
<dbReference type="Proteomes" id="UP000182491">
    <property type="component" value="Unassembled WGS sequence"/>
</dbReference>
<feature type="transmembrane region" description="Helical" evidence="1">
    <location>
        <begin position="113"/>
        <end position="138"/>
    </location>
</feature>
<accession>A0A1I7I8L2</accession>
<evidence type="ECO:0008006" key="4">
    <source>
        <dbReference type="Google" id="ProtNLM"/>
    </source>
</evidence>
<protein>
    <recommendedName>
        <fullName evidence="4">DUF5362 domain-containing protein</fullName>
    </recommendedName>
</protein>
<proteinExistence type="predicted"/>
<feature type="transmembrane region" description="Helical" evidence="1">
    <location>
        <begin position="17"/>
        <end position="37"/>
    </location>
</feature>
<dbReference type="Pfam" id="PF17319">
    <property type="entry name" value="DUF5362"/>
    <property type="match status" value="1"/>
</dbReference>
<keyword evidence="1" id="KW-0812">Transmembrane</keyword>
<organism evidence="2 3">
    <name type="scientific">Pontibacter akesuensis</name>
    <dbReference type="NCBI Taxonomy" id="388950"/>
    <lineage>
        <taxon>Bacteria</taxon>
        <taxon>Pseudomonadati</taxon>
        <taxon>Bacteroidota</taxon>
        <taxon>Cytophagia</taxon>
        <taxon>Cytophagales</taxon>
        <taxon>Hymenobacteraceae</taxon>
        <taxon>Pontibacter</taxon>
    </lineage>
</organism>
<dbReference type="OrthoDB" id="1121797at2"/>
<dbReference type="InterPro" id="IPR035287">
    <property type="entry name" value="DUF5362"/>
</dbReference>